<accession>A0A8J8FAB5</accession>
<sequence>MKLTRNHLIVLSFFVSSLLLVSWDKLIKHPGTSLNKVQLINEDKLSNVYTEDQFAALLMDNVPLGFGPYGNKNLPAAEDVLVQKIAGDNSHLLLMAFYNKEMYQAPFITLHQNGIDILLKDDGIAEDAIAGDGLFTAKISTDVPSFRETAIGLDKEIQQSSFKYVQFKNRSIVDGADDIRGFDLKKFDAFQKVSIAGLNAAETSVIDDIKSHSLFLTALSVVEDPTRTWDPCHKVGNPNGAWTFQQLMRQLATTNPKKPATDKQTSDFILKWLDNWSVPQVVNGDTIAARPLLARVLTNPWLERSVAAGYPKGQLDLSSAPFKLLGIVNRFDQRSIENGQPAGEARFVFTLLRSDCTDSKDYTLSFEYIINKPNNCDSLHAWAQQWYDLKNYTVGSTAYNAALEKITNQFTFCGTNRNNVNQSSLKHLRSNDQALTSNLTPIVGEFRQFVLSPVTHTFVLAPVENAAADRYNVKVDNADVRRFADYVNNNQKDIINNNLKIPVTYLDSPMLGGKTKIIGGIPVGEPPYPFHWDGVPDDRNSPAYIRNAEARHVISLNACSGCHAGETQTRFWHLNPVFYGKETTLSGFLTGTKGLDAIDFDYNNNNDSMTVKDPALRPSSNPKLYVYNDLLRRAEDLNDFLSQSCGSIFSIRNQLMYKPMLMVH</sequence>
<dbReference type="Proteomes" id="UP000598971">
    <property type="component" value="Unassembled WGS sequence"/>
</dbReference>
<comment type="caution">
    <text evidence="1">The sequence shown here is derived from an EMBL/GenBank/DDBJ whole genome shotgun (WGS) entry which is preliminary data.</text>
</comment>
<organism evidence="1 2">
    <name type="scientific">Limnovirga soli</name>
    <dbReference type="NCBI Taxonomy" id="2656915"/>
    <lineage>
        <taxon>Bacteria</taxon>
        <taxon>Pseudomonadati</taxon>
        <taxon>Bacteroidota</taxon>
        <taxon>Chitinophagia</taxon>
        <taxon>Chitinophagales</taxon>
        <taxon>Chitinophagaceae</taxon>
        <taxon>Limnovirga</taxon>
    </lineage>
</organism>
<reference evidence="1" key="1">
    <citation type="submission" date="2019-10" db="EMBL/GenBank/DDBJ databases">
        <title>Draft genome sequence of Panacibacter sp. KCS-6.</title>
        <authorList>
            <person name="Yim K.J."/>
        </authorList>
    </citation>
    <scope>NUCLEOTIDE SEQUENCE</scope>
    <source>
        <strain evidence="1">KCS-6</strain>
    </source>
</reference>
<gene>
    <name evidence="1" type="ORF">GD597_02570</name>
</gene>
<dbReference type="EMBL" id="WHPF01000002">
    <property type="protein sequence ID" value="NNV54328.1"/>
    <property type="molecule type" value="Genomic_DNA"/>
</dbReference>
<protein>
    <submittedName>
        <fullName evidence="1">Uncharacterized protein</fullName>
    </submittedName>
</protein>
<evidence type="ECO:0000313" key="2">
    <source>
        <dbReference type="Proteomes" id="UP000598971"/>
    </source>
</evidence>
<evidence type="ECO:0000313" key="1">
    <source>
        <dbReference type="EMBL" id="NNV54328.1"/>
    </source>
</evidence>
<dbReference type="RefSeq" id="WP_171606252.1">
    <property type="nucleotide sequence ID" value="NZ_WHPF01000002.1"/>
</dbReference>
<dbReference type="AlphaFoldDB" id="A0A8J8FAB5"/>
<keyword evidence="2" id="KW-1185">Reference proteome</keyword>
<proteinExistence type="predicted"/>
<name>A0A8J8FAB5_9BACT</name>